<comment type="caution">
    <text evidence="2">The sequence shown here is derived from an EMBL/GenBank/DDBJ whole genome shotgun (WGS) entry which is preliminary data.</text>
</comment>
<protein>
    <submittedName>
        <fullName evidence="2">Uncharacterized protein</fullName>
    </submittedName>
</protein>
<dbReference type="EMBL" id="JAAGRN010000002">
    <property type="protein sequence ID" value="NDY82322.1"/>
    <property type="molecule type" value="Genomic_DNA"/>
</dbReference>
<evidence type="ECO:0000313" key="2">
    <source>
        <dbReference type="EMBL" id="NDY82322.1"/>
    </source>
</evidence>
<feature type="coiled-coil region" evidence="1">
    <location>
        <begin position="13"/>
        <end position="40"/>
    </location>
</feature>
<reference evidence="2" key="1">
    <citation type="submission" date="2020-02" db="EMBL/GenBank/DDBJ databases">
        <authorList>
            <person name="Chen W.-M."/>
        </authorList>
    </citation>
    <scope>NUCLEOTIDE SEQUENCE</scope>
    <source>
        <strain evidence="2">NBD-18</strain>
    </source>
</reference>
<proteinExistence type="predicted"/>
<accession>A0A6B2QW80</accession>
<evidence type="ECO:0000256" key="1">
    <source>
        <dbReference type="SAM" id="Coils"/>
    </source>
</evidence>
<keyword evidence="1" id="KW-0175">Coiled coil</keyword>
<sequence>MKKTAMSPSDRLIKNFTSAYRELNIKLNESELKLEDYQKLLVSQFVNHVQPVEFDEAGYMYRDGYIISKLKQYLGVMKTEAESWKSFLRGYKVTLVRDVRGFYFEQIMFPRNIEIPIHDFILEKMSDSLSRTFDVNMTEEKLRTVFRLTPTTESQLELMKPSGIPVMAMSLGLELEPSNMNFEICFCWNESERIDLDGFYREPKREQLEENQTN</sequence>
<dbReference type="AlphaFoldDB" id="A0A6B2QW80"/>
<name>A0A6B2QW80_9BURK</name>
<dbReference type="RefSeq" id="WP_163651629.1">
    <property type="nucleotide sequence ID" value="NZ_JAAGRN010000002.1"/>
</dbReference>
<organism evidence="2">
    <name type="scientific">Sheuella amnicola</name>
    <dbReference type="NCBI Taxonomy" id="2707330"/>
    <lineage>
        <taxon>Bacteria</taxon>
        <taxon>Pseudomonadati</taxon>
        <taxon>Pseudomonadota</taxon>
        <taxon>Betaproteobacteria</taxon>
        <taxon>Burkholderiales</taxon>
        <taxon>Alcaligenaceae</taxon>
        <taxon>Sheuella</taxon>
    </lineage>
</organism>
<gene>
    <name evidence="2" type="ORF">G3I67_03655</name>
</gene>